<evidence type="ECO:0000259" key="12">
    <source>
        <dbReference type="Pfam" id="PF17941"/>
    </source>
</evidence>
<dbReference type="GO" id="GO:0008976">
    <property type="term" value="F:polyphosphate kinase activity"/>
    <property type="evidence" value="ECO:0007669"/>
    <property type="project" value="UniProtKB-UniRule"/>
</dbReference>
<dbReference type="STRING" id="1230453.C453_10690"/>
<dbReference type="NCBIfam" id="NF003918">
    <property type="entry name" value="PRK05443.1-2"/>
    <property type="match status" value="1"/>
</dbReference>
<protein>
    <recommendedName>
        <fullName evidence="6 7">Polyphosphate kinase</fullName>
        <ecNumber evidence="6 7">2.7.4.1</ecNumber>
    </recommendedName>
    <alternativeName>
        <fullName evidence="6">ATP-polyphosphate phosphotransferase</fullName>
    </alternativeName>
    <alternativeName>
        <fullName evidence="6">Polyphosphoric acid kinase</fullName>
    </alternativeName>
</protein>
<comment type="similarity">
    <text evidence="6 7">Belongs to the polyphosphate kinase 1 (PPK1) family.</text>
</comment>
<dbReference type="NCBIfam" id="NF003921">
    <property type="entry name" value="PRK05443.2-2"/>
    <property type="match status" value="1"/>
</dbReference>
<feature type="domain" description="Polyphosphate kinase C-terminal" evidence="12">
    <location>
        <begin position="369"/>
        <end position="532"/>
    </location>
</feature>
<dbReference type="InterPro" id="IPR036832">
    <property type="entry name" value="PPK_N_dom_sf"/>
</dbReference>
<dbReference type="NCBIfam" id="NF003917">
    <property type="entry name" value="PRK05443.1-1"/>
    <property type="match status" value="1"/>
</dbReference>
<comment type="cofactor">
    <cofactor evidence="6">
        <name>Mg(2+)</name>
        <dbReference type="ChEBI" id="CHEBI:18420"/>
    </cofactor>
</comment>
<dbReference type="InterPro" id="IPR025200">
    <property type="entry name" value="PPK_C_dom2"/>
</dbReference>
<keyword evidence="6" id="KW-0460">Magnesium</keyword>
<comment type="caution">
    <text evidence="13">The sequence shown here is derived from an EMBL/GenBank/DDBJ whole genome shotgun (WGS) entry which is preliminary data.</text>
</comment>
<dbReference type="Pfam" id="PF13089">
    <property type="entry name" value="PP_kinase_N"/>
    <property type="match status" value="1"/>
</dbReference>
<dbReference type="CDD" id="cd09165">
    <property type="entry name" value="PLDc_PaPPK1_C1_like"/>
    <property type="match status" value="1"/>
</dbReference>
<feature type="binding site" evidence="6">
    <location>
        <position position="602"/>
    </location>
    <ligand>
        <name>ATP</name>
        <dbReference type="ChEBI" id="CHEBI:30616"/>
    </ligand>
</feature>
<dbReference type="Pfam" id="PF02503">
    <property type="entry name" value="PP_kinase"/>
    <property type="match status" value="1"/>
</dbReference>
<dbReference type="GO" id="GO:0046872">
    <property type="term" value="F:metal ion binding"/>
    <property type="evidence" value="ECO:0007669"/>
    <property type="project" value="UniProtKB-KW"/>
</dbReference>
<dbReference type="Gene3D" id="3.30.870.10">
    <property type="entry name" value="Endonuclease Chain A"/>
    <property type="match status" value="2"/>
</dbReference>
<organism evidence="13 14">
    <name type="scientific">Haloferax elongans ATCC BAA-1513</name>
    <dbReference type="NCBI Taxonomy" id="1230453"/>
    <lineage>
        <taxon>Archaea</taxon>
        <taxon>Methanobacteriati</taxon>
        <taxon>Methanobacteriota</taxon>
        <taxon>Stenosarchaea group</taxon>
        <taxon>Halobacteria</taxon>
        <taxon>Halobacteriales</taxon>
        <taxon>Haloferacaceae</taxon>
        <taxon>Haloferax</taxon>
    </lineage>
</organism>
<keyword evidence="6" id="KW-0479">Metal-binding</keyword>
<evidence type="ECO:0000259" key="9">
    <source>
        <dbReference type="Pfam" id="PF02503"/>
    </source>
</evidence>
<dbReference type="NCBIfam" id="TIGR03705">
    <property type="entry name" value="poly_P_kin"/>
    <property type="match status" value="1"/>
</dbReference>
<dbReference type="Gene3D" id="1.20.58.310">
    <property type="entry name" value="Polyphosphate kinase N-terminal domain"/>
    <property type="match status" value="1"/>
</dbReference>
<comment type="PTM">
    <text evidence="6 7">An intermediate of this reaction is the autophosphorylated ppk in which a phosphate is covalently linked to a histidine residue through a N-P bond.</text>
</comment>
<proteinExistence type="inferred from homology"/>
<evidence type="ECO:0000259" key="10">
    <source>
        <dbReference type="Pfam" id="PF13089"/>
    </source>
</evidence>
<dbReference type="PANTHER" id="PTHR30218:SF0">
    <property type="entry name" value="POLYPHOSPHATE KINASE"/>
    <property type="match status" value="1"/>
</dbReference>
<evidence type="ECO:0000256" key="1">
    <source>
        <dbReference type="ARBA" id="ARBA00022553"/>
    </source>
</evidence>
<dbReference type="GO" id="GO:0006799">
    <property type="term" value="P:polyphosphate biosynthetic process"/>
    <property type="evidence" value="ECO:0007669"/>
    <property type="project" value="UniProtKB-UniRule"/>
</dbReference>
<dbReference type="Gene3D" id="3.30.1840.10">
    <property type="entry name" value="Polyphosphate kinase middle domain"/>
    <property type="match status" value="1"/>
</dbReference>
<evidence type="ECO:0000256" key="6">
    <source>
        <dbReference type="HAMAP-Rule" id="MF_00347"/>
    </source>
</evidence>
<dbReference type="SUPFAM" id="SSF143724">
    <property type="entry name" value="PHP14-like"/>
    <property type="match status" value="1"/>
</dbReference>
<dbReference type="GO" id="GO:0005524">
    <property type="term" value="F:ATP binding"/>
    <property type="evidence" value="ECO:0007669"/>
    <property type="project" value="UniProtKB-KW"/>
</dbReference>
<dbReference type="EMBL" id="AOLK01000018">
    <property type="protein sequence ID" value="ELZ85042.1"/>
    <property type="molecule type" value="Genomic_DNA"/>
</dbReference>
<dbReference type="InterPro" id="IPR036830">
    <property type="entry name" value="PP_kinase_middle_dom_sf"/>
</dbReference>
<accession>M0HMZ4</accession>
<dbReference type="SUPFAM" id="SSF140356">
    <property type="entry name" value="PPK N-terminal domain-like"/>
    <property type="match status" value="1"/>
</dbReference>
<evidence type="ECO:0000256" key="7">
    <source>
        <dbReference type="RuleBase" id="RU003800"/>
    </source>
</evidence>
<feature type="domain" description="Polyphosphate kinase middle" evidence="9">
    <location>
        <begin position="154"/>
        <end position="331"/>
    </location>
</feature>
<feature type="binding site" evidence="6">
    <location>
        <position position="413"/>
    </location>
    <ligand>
        <name>Mg(2+)</name>
        <dbReference type="ChEBI" id="CHEBI:18420"/>
    </ligand>
</feature>
<evidence type="ECO:0000256" key="2">
    <source>
        <dbReference type="ARBA" id="ARBA00022679"/>
    </source>
</evidence>
<dbReference type="AlphaFoldDB" id="M0HMZ4"/>
<evidence type="ECO:0000313" key="13">
    <source>
        <dbReference type="EMBL" id="ELZ85042.1"/>
    </source>
</evidence>
<dbReference type="PANTHER" id="PTHR30218">
    <property type="entry name" value="POLYPHOSPHATE KINASE"/>
    <property type="match status" value="1"/>
</dbReference>
<keyword evidence="3 6" id="KW-0547">Nucleotide-binding</keyword>
<keyword evidence="5 6" id="KW-0067">ATP-binding</keyword>
<feature type="region of interest" description="Disordered" evidence="8">
    <location>
        <begin position="767"/>
        <end position="818"/>
    </location>
</feature>
<dbReference type="Proteomes" id="UP000011612">
    <property type="component" value="Unassembled WGS sequence"/>
</dbReference>
<dbReference type="InterPro" id="IPR041108">
    <property type="entry name" value="PP_kinase_C_1"/>
</dbReference>
<feature type="binding site" evidence="6">
    <location>
        <position position="77"/>
    </location>
    <ligand>
        <name>ATP</name>
        <dbReference type="ChEBI" id="CHEBI:30616"/>
    </ligand>
</feature>
<evidence type="ECO:0000256" key="4">
    <source>
        <dbReference type="ARBA" id="ARBA00022777"/>
    </source>
</evidence>
<keyword evidence="4 6" id="KW-0418">Kinase</keyword>
<feature type="domain" description="Polyphosphate kinase C-terminal" evidence="11">
    <location>
        <begin position="541"/>
        <end position="712"/>
    </location>
</feature>
<dbReference type="HAMAP" id="MF_00347">
    <property type="entry name" value="Polyphosphate_kinase"/>
    <property type="match status" value="1"/>
</dbReference>
<evidence type="ECO:0000256" key="3">
    <source>
        <dbReference type="ARBA" id="ARBA00022741"/>
    </source>
</evidence>
<feature type="binding site" evidence="6">
    <location>
        <position position="630"/>
    </location>
    <ligand>
        <name>ATP</name>
        <dbReference type="ChEBI" id="CHEBI:30616"/>
    </ligand>
</feature>
<dbReference type="EC" id="2.7.4.1" evidence="6 7"/>
<name>M0HMZ4_HALEO</name>
<reference evidence="13 14" key="1">
    <citation type="journal article" date="2014" name="PLoS Genet.">
        <title>Phylogenetically driven sequencing of extremely halophilic archaea reveals strategies for static and dynamic osmo-response.</title>
        <authorList>
            <person name="Becker E.A."/>
            <person name="Seitzer P.M."/>
            <person name="Tritt A."/>
            <person name="Larsen D."/>
            <person name="Krusor M."/>
            <person name="Yao A.I."/>
            <person name="Wu D."/>
            <person name="Madern D."/>
            <person name="Eisen J.A."/>
            <person name="Darling A.E."/>
            <person name="Facciotti M.T."/>
        </authorList>
    </citation>
    <scope>NUCLEOTIDE SEQUENCE [LARGE SCALE GENOMIC DNA]</scope>
    <source>
        <strain evidence="13 14">ATCC BAA-1513</strain>
    </source>
</reference>
<evidence type="ECO:0000313" key="14">
    <source>
        <dbReference type="Proteomes" id="UP000011612"/>
    </source>
</evidence>
<dbReference type="InterPro" id="IPR003414">
    <property type="entry name" value="PP_kinase"/>
</dbReference>
<comment type="function">
    <text evidence="6 7">Catalyzes the reversible transfer of the terminal phosphate of ATP to form a long-chain polyphosphate (polyP).</text>
</comment>
<dbReference type="PATRIC" id="fig|1230453.4.peg.2111"/>
<feature type="domain" description="Polyphosphate kinase N-terminal" evidence="10">
    <location>
        <begin position="39"/>
        <end position="144"/>
    </location>
</feature>
<keyword evidence="14" id="KW-1185">Reference proteome</keyword>
<comment type="catalytic activity">
    <reaction evidence="6 7">
        <text>[phosphate](n) + ATP = [phosphate](n+1) + ADP</text>
        <dbReference type="Rhea" id="RHEA:19573"/>
        <dbReference type="Rhea" id="RHEA-COMP:9859"/>
        <dbReference type="Rhea" id="RHEA-COMP:14280"/>
        <dbReference type="ChEBI" id="CHEBI:16838"/>
        <dbReference type="ChEBI" id="CHEBI:30616"/>
        <dbReference type="ChEBI" id="CHEBI:456216"/>
        <dbReference type="EC" id="2.7.4.1"/>
    </reaction>
</comment>
<evidence type="ECO:0000256" key="8">
    <source>
        <dbReference type="SAM" id="MobiDB-lite"/>
    </source>
</evidence>
<dbReference type="SUPFAM" id="SSF56024">
    <property type="entry name" value="Phospholipase D/nuclease"/>
    <property type="match status" value="2"/>
</dbReference>
<dbReference type="Pfam" id="PF17941">
    <property type="entry name" value="PP_kinase_C_1"/>
    <property type="match status" value="1"/>
</dbReference>
<evidence type="ECO:0000256" key="5">
    <source>
        <dbReference type="ARBA" id="ARBA00022840"/>
    </source>
</evidence>
<evidence type="ECO:0000259" key="11">
    <source>
        <dbReference type="Pfam" id="PF13090"/>
    </source>
</evidence>
<dbReference type="InterPro" id="IPR024953">
    <property type="entry name" value="PP_kinase_middle"/>
</dbReference>
<dbReference type="GO" id="GO:0009358">
    <property type="term" value="C:polyphosphate kinase complex"/>
    <property type="evidence" value="ECO:0007669"/>
    <property type="project" value="InterPro"/>
</dbReference>
<feature type="region of interest" description="Disordered" evidence="8">
    <location>
        <begin position="13"/>
        <end position="32"/>
    </location>
</feature>
<feature type="binding site" evidence="6">
    <location>
        <position position="506"/>
    </location>
    <ligand>
        <name>ATP</name>
        <dbReference type="ChEBI" id="CHEBI:30616"/>
    </ligand>
</feature>
<dbReference type="Pfam" id="PF13090">
    <property type="entry name" value="PP_kinase_C"/>
    <property type="match status" value="1"/>
</dbReference>
<keyword evidence="2 6" id="KW-0808">Transferase</keyword>
<keyword evidence="1 6" id="KW-0597">Phosphoprotein</keyword>
<sequence length="869" mass="98372">MLSYDSVDDAATVRKSPLPNDAMTNESPADIDLSDPQYYLNRELSELAFQSRVLNEALDDRNPLLERVRFLAIFTKNLDEFFMKRIGGLKQQIDAGVTERTTDGRTPREQWEEAIDKARPMFKQQAACYREDILPALAAEGIHICDYDELTADEQSEMRDYFEMSVLPTLTPLSFDPAHPFPFISNLSLSMAVLTSGDDDEPTFTRVKIPQNRPRLVEVDTDTDEIRYVLLEEVIRANLDLLFPNVEVLDTAVFKLTRNAEVRRNEEVAEDLIDMIEEVLEQRRFATVVRLEIEDDAPDSVKDLLVEQLNLDEREVFSLPGPLDYREFMDLTDLDRPDLKLDSWTPQPHPRLHDLGRNEAGFKTDKETIFDEIRRKDVLLHHPYHSFGDTVQQFLDAAANDPNVLAIKAAIYRTASDSKVIQALIDAADNGKQVAAMVELKARFDEQNNLEWVRKLEEEGIHVAYGTIGLKTHTKTALVVREEEDGVRLYSHVATGNYHSETAKGYVDLGMLTADRDIGQDLVKVFNFFTGPSLDEEFRKLLIAPVTMRNEFTKCIRREAEHARAGRPARIVAKMNALEDPGIVEELYKASMAGVDIDLLVRDICRLRPGIDGLSETVTVRSVVDRFLEHSRIFYFENAGDPDYYIGSADWMTRNLDKRVEAIAPVEDHDIREQLRFILELGFADNRKAWEMNTDGTYDQLTPGDDPEVRMQSILMGQALAANTQSELPMGMPALHPNVPETLLVESNPTFMTSREDTDQLTADIENGSLRPMEVSSDTAASEPTLVDESGQPLDDVSDQSRSGEATEAVASENGDPRAILDRFPEKWYVPKSNHYEYAVRTPEGDRDYRKTAAAAAKLLTKYYGSDAQ</sequence>
<gene>
    <name evidence="6" type="primary">ppk</name>
    <name evidence="13" type="ORF">C453_10690</name>
</gene>
<dbReference type="CDD" id="cd09168">
    <property type="entry name" value="PLDc_PaPPK1_C2_like"/>
    <property type="match status" value="1"/>
</dbReference>
<feature type="active site" description="Phosphohistidine intermediate" evidence="6">
    <location>
        <position position="473"/>
    </location>
</feature>
<dbReference type="InterPro" id="IPR025198">
    <property type="entry name" value="PPK_N_dom"/>
</dbReference>
<feature type="binding site" evidence="6">
    <location>
        <position position="443"/>
    </location>
    <ligand>
        <name>Mg(2+)</name>
        <dbReference type="ChEBI" id="CHEBI:18420"/>
    </ligand>
</feature>